<dbReference type="InterPro" id="IPR050078">
    <property type="entry name" value="Ribosomal_L11_MeTrfase_PrmA"/>
</dbReference>
<dbReference type="EMBL" id="CAFBOL010000186">
    <property type="protein sequence ID" value="CAB5022536.1"/>
    <property type="molecule type" value="Genomic_DNA"/>
</dbReference>
<keyword evidence="2" id="KW-0808">Transferase</keyword>
<protein>
    <submittedName>
        <fullName evidence="6">Unannotated protein</fullName>
    </submittedName>
</protein>
<dbReference type="GO" id="GO:0032259">
    <property type="term" value="P:methylation"/>
    <property type="evidence" value="ECO:0007669"/>
    <property type="project" value="UniProtKB-KW"/>
</dbReference>
<proteinExistence type="predicted"/>
<dbReference type="EMBL" id="CAEZYF010000005">
    <property type="protein sequence ID" value="CAB4718460.1"/>
    <property type="molecule type" value="Genomic_DNA"/>
</dbReference>
<dbReference type="EMBL" id="CAFAAV010000177">
    <property type="protein sequence ID" value="CAB4830328.1"/>
    <property type="molecule type" value="Genomic_DNA"/>
</dbReference>
<dbReference type="Gene3D" id="3.40.50.150">
    <property type="entry name" value="Vaccinia Virus protein VP39"/>
    <property type="match status" value="1"/>
</dbReference>
<keyword evidence="1" id="KW-0489">Methyltransferase</keyword>
<dbReference type="GO" id="GO:0008276">
    <property type="term" value="F:protein methyltransferase activity"/>
    <property type="evidence" value="ECO:0007669"/>
    <property type="project" value="TreeGrafter"/>
</dbReference>
<evidence type="ECO:0000313" key="7">
    <source>
        <dbReference type="EMBL" id="CAB5022536.1"/>
    </source>
</evidence>
<dbReference type="PANTHER" id="PTHR43648">
    <property type="entry name" value="ELECTRON TRANSFER FLAVOPROTEIN BETA SUBUNIT LYSINE METHYLTRANSFERASE"/>
    <property type="match status" value="1"/>
</dbReference>
<dbReference type="InterPro" id="IPR029063">
    <property type="entry name" value="SAM-dependent_MTases_sf"/>
</dbReference>
<name>A0A6J7IIN8_9ZZZZ</name>
<dbReference type="EMBL" id="CAESGF010000007">
    <property type="protein sequence ID" value="CAB4363757.1"/>
    <property type="molecule type" value="Genomic_DNA"/>
</dbReference>
<dbReference type="CDD" id="cd02440">
    <property type="entry name" value="AdoMet_MTases"/>
    <property type="match status" value="1"/>
</dbReference>
<accession>A0A6J7IIN8</accession>
<reference evidence="6" key="1">
    <citation type="submission" date="2020-05" db="EMBL/GenBank/DDBJ databases">
        <authorList>
            <person name="Chiriac C."/>
            <person name="Salcher M."/>
            <person name="Ghai R."/>
            <person name="Kavagutti S V."/>
        </authorList>
    </citation>
    <scope>NUCLEOTIDE SEQUENCE</scope>
</reference>
<evidence type="ECO:0000256" key="2">
    <source>
        <dbReference type="ARBA" id="ARBA00022679"/>
    </source>
</evidence>
<evidence type="ECO:0000313" key="3">
    <source>
        <dbReference type="EMBL" id="CAB4363757.1"/>
    </source>
</evidence>
<sequence length="265" mass="27609">MLAFVVSVRPDDVEVASDALWGLGVVAVEERSTVDGGVELWTSLGDVDPATIEWPQQWPWRLVEIDETVADTWREFATPILIEPDLVVRPAWVAYDAPIGVTVLHIEPGSTFGMGDHPTTILSLRALRRLITAGCSVLDVGCGSGVLAIGACVLGAATAVGVDIAPAAVPVTEANALANGVADRVAVSTTDLEDVQGVYDIVVANILAPTLIALAPDLRRVVAPGGALVISGVLATAHAHVLEALAPLRVVATDEQDGWVAVTLR</sequence>
<dbReference type="SUPFAM" id="SSF53335">
    <property type="entry name" value="S-adenosyl-L-methionine-dependent methyltransferases"/>
    <property type="match status" value="1"/>
</dbReference>
<evidence type="ECO:0000313" key="6">
    <source>
        <dbReference type="EMBL" id="CAB4931103.1"/>
    </source>
</evidence>
<organism evidence="6">
    <name type="scientific">freshwater metagenome</name>
    <dbReference type="NCBI Taxonomy" id="449393"/>
    <lineage>
        <taxon>unclassified sequences</taxon>
        <taxon>metagenomes</taxon>
        <taxon>ecological metagenomes</taxon>
    </lineage>
</organism>
<evidence type="ECO:0000313" key="5">
    <source>
        <dbReference type="EMBL" id="CAB4830328.1"/>
    </source>
</evidence>
<evidence type="ECO:0000313" key="4">
    <source>
        <dbReference type="EMBL" id="CAB4718460.1"/>
    </source>
</evidence>
<dbReference type="PANTHER" id="PTHR43648:SF1">
    <property type="entry name" value="ELECTRON TRANSFER FLAVOPROTEIN BETA SUBUNIT LYSINE METHYLTRANSFERASE"/>
    <property type="match status" value="1"/>
</dbReference>
<dbReference type="Pfam" id="PF06325">
    <property type="entry name" value="PrmA"/>
    <property type="match status" value="1"/>
</dbReference>
<gene>
    <name evidence="4" type="ORF">UFOPK2656_01143</name>
    <name evidence="5" type="ORF">UFOPK3099_02019</name>
    <name evidence="6" type="ORF">UFOPK3651_01481</name>
    <name evidence="7" type="ORF">UFOPK3931_03451</name>
    <name evidence="3" type="ORF">UFOPK4189_01532</name>
</gene>
<dbReference type="EMBL" id="CAFBMT010000007">
    <property type="protein sequence ID" value="CAB4931103.1"/>
    <property type="molecule type" value="Genomic_DNA"/>
</dbReference>
<evidence type="ECO:0000256" key="1">
    <source>
        <dbReference type="ARBA" id="ARBA00022603"/>
    </source>
</evidence>
<dbReference type="AlphaFoldDB" id="A0A6J7IIN8"/>